<feature type="domain" description="AMP-dependent synthetase/ligase" evidence="5">
    <location>
        <begin position="25"/>
        <end position="427"/>
    </location>
</feature>
<dbReference type="InterPro" id="IPR042099">
    <property type="entry name" value="ANL_N_sf"/>
</dbReference>
<evidence type="ECO:0000256" key="4">
    <source>
        <dbReference type="ARBA" id="ARBA00023098"/>
    </source>
</evidence>
<dbReference type="Proteomes" id="UP001160499">
    <property type="component" value="Unassembled WGS sequence"/>
</dbReference>
<dbReference type="Gene3D" id="3.30.300.30">
    <property type="match status" value="1"/>
</dbReference>
<dbReference type="SUPFAM" id="SSF56801">
    <property type="entry name" value="Acetyl-CoA synthetase-like"/>
    <property type="match status" value="1"/>
</dbReference>
<comment type="similarity">
    <text evidence="1">Belongs to the ATP-dependent AMP-binding enzyme family.</text>
</comment>
<dbReference type="PANTHER" id="PTHR22754">
    <property type="entry name" value="DISCO-INTERACTING PROTEIN 2 DIP2 -RELATED"/>
    <property type="match status" value="1"/>
</dbReference>
<accession>A0ABT6M1S1</accession>
<reference evidence="7 8" key="1">
    <citation type="submission" date="2023-04" db="EMBL/GenBank/DDBJ databases">
        <title>Forest soil microbial communities from Buena Vista Peninsula, Colon Province, Panama.</title>
        <authorList>
            <person name="Bouskill N."/>
        </authorList>
    </citation>
    <scope>NUCLEOTIDE SEQUENCE [LARGE SCALE GENOMIC DNA]</scope>
    <source>
        <strain evidence="7 8">GGS1</strain>
    </source>
</reference>
<proteinExistence type="inferred from homology"/>
<evidence type="ECO:0000313" key="7">
    <source>
        <dbReference type="EMBL" id="MDH6222498.1"/>
    </source>
</evidence>
<dbReference type="InterPro" id="IPR045851">
    <property type="entry name" value="AMP-bd_C_sf"/>
</dbReference>
<evidence type="ECO:0000256" key="3">
    <source>
        <dbReference type="ARBA" id="ARBA00022832"/>
    </source>
</evidence>
<dbReference type="Pfam" id="PF23024">
    <property type="entry name" value="AMP-dom_DIP2-like"/>
    <property type="match status" value="1"/>
</dbReference>
<sequence length="589" mass="63772">MHDIVTPALRDEIASLNDGFAAAVRERARERPDALAMTFLDYETDWAGRTTRLTRGELDARATAMAGQLRKLARPGDRVAILCPNGPEYVAAFLGCLYAGLLPVPLLPPELQRRAERLAPTLADCTPAVVVTLARHKESVDEVLAAVGGSTSAAHIVLADQVGDGQGDVWIPVEPDLSATAYLQYTSGSTRKPGGVEVTHRNIAVAVAQHVDRQQVDEHATIVSWLPFFHDMGLVFALIMPLAVGIPAVQMTPYAFIQQPLRWLRQFGEHRGTHTMIPNFCLDVCVDAVPEPDRAGLDLSSVRYFGNASEPVRAQSLERFTEAYAPHGFRHTVHSPCWGLAEATLIVTGISAEAEPVVGSFDREALSAGRVEPCVDTNPAARQLVGCGPEFQGQDVRVVDPGTGREAPAGEVGELLVRGGNVCRGYWRREDSGDTFGRRLDGTADWMSTGDLGFFHDGELFIAGRAKDVLIVDGRNHHAIDIEVTVEQVAPAVRRGHVAAFPVETGERELAVVVVELRPEATVDLEELRTAIRGAVADAHDIDLHDVALVTRGTIPKTSSGKLRRRICRDMYSDGELAAQIVAADRTTS</sequence>
<gene>
    <name evidence="7" type="ORF">M2283_009849</name>
</gene>
<dbReference type="GO" id="GO:0016874">
    <property type="term" value="F:ligase activity"/>
    <property type="evidence" value="ECO:0007669"/>
    <property type="project" value="UniProtKB-KW"/>
</dbReference>
<evidence type="ECO:0000259" key="6">
    <source>
        <dbReference type="Pfam" id="PF23024"/>
    </source>
</evidence>
<evidence type="ECO:0000256" key="2">
    <source>
        <dbReference type="ARBA" id="ARBA00022598"/>
    </source>
</evidence>
<dbReference type="Pfam" id="PF00501">
    <property type="entry name" value="AMP-binding"/>
    <property type="match status" value="1"/>
</dbReference>
<dbReference type="RefSeq" id="WP_280883118.1">
    <property type="nucleotide sequence ID" value="NZ_JARXVH010000035.1"/>
</dbReference>
<dbReference type="Gene3D" id="3.40.50.12780">
    <property type="entry name" value="N-terminal domain of ligase-like"/>
    <property type="match status" value="1"/>
</dbReference>
<name>A0ABT6M1S1_9ACTN</name>
<dbReference type="InterPro" id="IPR025110">
    <property type="entry name" value="AMP-bd_C"/>
</dbReference>
<dbReference type="InterPro" id="IPR000873">
    <property type="entry name" value="AMP-dep_synth/lig_dom"/>
</dbReference>
<keyword evidence="2 7" id="KW-0436">Ligase</keyword>
<comment type="caution">
    <text evidence="7">The sequence shown here is derived from an EMBL/GenBank/DDBJ whole genome shotgun (WGS) entry which is preliminary data.</text>
</comment>
<dbReference type="EMBL" id="JARXVH010000035">
    <property type="protein sequence ID" value="MDH6222498.1"/>
    <property type="molecule type" value="Genomic_DNA"/>
</dbReference>
<dbReference type="PANTHER" id="PTHR22754:SF32">
    <property type="entry name" value="DISCO-INTERACTING PROTEIN 2"/>
    <property type="match status" value="1"/>
</dbReference>
<keyword evidence="8" id="KW-1185">Reference proteome</keyword>
<keyword evidence="4" id="KW-0443">Lipid metabolism</keyword>
<feature type="domain" description="AMP-binding enzyme C-terminal" evidence="6">
    <location>
        <begin position="468"/>
        <end position="579"/>
    </location>
</feature>
<protein>
    <submittedName>
        <fullName evidence="7">Acyl-CoA synthetase (AMP-forming)/AMP-acid ligase II</fullName>
    </submittedName>
</protein>
<evidence type="ECO:0000256" key="1">
    <source>
        <dbReference type="ARBA" id="ARBA00006432"/>
    </source>
</evidence>
<keyword evidence="3" id="KW-0276">Fatty acid metabolism</keyword>
<evidence type="ECO:0000313" key="8">
    <source>
        <dbReference type="Proteomes" id="UP001160499"/>
    </source>
</evidence>
<dbReference type="CDD" id="cd05931">
    <property type="entry name" value="FAAL"/>
    <property type="match status" value="1"/>
</dbReference>
<dbReference type="InterPro" id="IPR040097">
    <property type="entry name" value="FAAL/FAAC"/>
</dbReference>
<organism evidence="7 8">
    <name type="scientific">Streptomyces pseudovenezuelae</name>
    <dbReference type="NCBI Taxonomy" id="67350"/>
    <lineage>
        <taxon>Bacteria</taxon>
        <taxon>Bacillati</taxon>
        <taxon>Actinomycetota</taxon>
        <taxon>Actinomycetes</taxon>
        <taxon>Kitasatosporales</taxon>
        <taxon>Streptomycetaceae</taxon>
        <taxon>Streptomyces</taxon>
        <taxon>Streptomyces aurantiacus group</taxon>
    </lineage>
</organism>
<evidence type="ECO:0000259" key="5">
    <source>
        <dbReference type="Pfam" id="PF00501"/>
    </source>
</evidence>